<feature type="domain" description="Isochorismatase-like" evidence="3">
    <location>
        <begin position="4"/>
        <end position="155"/>
    </location>
</feature>
<dbReference type="GO" id="GO:0016787">
    <property type="term" value="F:hydrolase activity"/>
    <property type="evidence" value="ECO:0007669"/>
    <property type="project" value="UniProtKB-KW"/>
</dbReference>
<evidence type="ECO:0000256" key="1">
    <source>
        <dbReference type="ARBA" id="ARBA00006336"/>
    </source>
</evidence>
<comment type="similarity">
    <text evidence="1">Belongs to the isochorismatase family.</text>
</comment>
<gene>
    <name evidence="4" type="ORF">AF333_30220</name>
    <name evidence="5" type="ORF">SAMN04487909_13126</name>
</gene>
<evidence type="ECO:0000256" key="2">
    <source>
        <dbReference type="ARBA" id="ARBA00022801"/>
    </source>
</evidence>
<dbReference type="Gene3D" id="3.40.50.850">
    <property type="entry name" value="Isochorismatase-like"/>
    <property type="match status" value="1"/>
</dbReference>
<dbReference type="AlphaFoldDB" id="A0A0D1V9T3"/>
<keyword evidence="6" id="KW-1185">Reference proteome</keyword>
<dbReference type="InterPro" id="IPR036380">
    <property type="entry name" value="Isochorismatase-like_sf"/>
</dbReference>
<dbReference type="EMBL" id="LGUG01000013">
    <property type="protein sequence ID" value="KON84222.1"/>
    <property type="molecule type" value="Genomic_DNA"/>
</dbReference>
<dbReference type="Proteomes" id="UP000037269">
    <property type="component" value="Unassembled WGS sequence"/>
</dbReference>
<dbReference type="InterPro" id="IPR050272">
    <property type="entry name" value="Isochorismatase-like_hydrls"/>
</dbReference>
<dbReference type="SUPFAM" id="SSF52499">
    <property type="entry name" value="Isochorismatase-like hydrolases"/>
    <property type="match status" value="1"/>
</dbReference>
<proteinExistence type="inferred from homology"/>
<dbReference type="InterPro" id="IPR000868">
    <property type="entry name" value="Isochorismatase-like_dom"/>
</dbReference>
<reference evidence="5 7" key="2">
    <citation type="submission" date="2016-10" db="EMBL/GenBank/DDBJ databases">
        <authorList>
            <person name="de Groot N.N."/>
        </authorList>
    </citation>
    <scope>NUCLEOTIDE SEQUENCE [LARGE SCALE GENOMIC DNA]</scope>
    <source>
        <strain evidence="5 7">DSM 2895</strain>
    </source>
</reference>
<dbReference type="GeneID" id="42309400"/>
<dbReference type="PATRIC" id="fig|47500.8.peg.6441"/>
<evidence type="ECO:0000259" key="3">
    <source>
        <dbReference type="Pfam" id="PF00857"/>
    </source>
</evidence>
<dbReference type="Proteomes" id="UP000182836">
    <property type="component" value="Unassembled WGS sequence"/>
</dbReference>
<dbReference type="CDD" id="cd01014">
    <property type="entry name" value="nicotinamidase_related"/>
    <property type="match status" value="1"/>
</dbReference>
<dbReference type="OrthoDB" id="257098at2"/>
<organism evidence="4 6">
    <name type="scientific">Aneurinibacillus migulanus</name>
    <name type="common">Bacillus migulanus</name>
    <dbReference type="NCBI Taxonomy" id="47500"/>
    <lineage>
        <taxon>Bacteria</taxon>
        <taxon>Bacillati</taxon>
        <taxon>Bacillota</taxon>
        <taxon>Bacilli</taxon>
        <taxon>Bacillales</taxon>
        <taxon>Paenibacillaceae</taxon>
        <taxon>Aneurinibacillus group</taxon>
        <taxon>Aneurinibacillus</taxon>
    </lineage>
</organism>
<dbReference type="PANTHER" id="PTHR43540:SF1">
    <property type="entry name" value="ISOCHORISMATASE HYDROLASE"/>
    <property type="match status" value="1"/>
</dbReference>
<evidence type="ECO:0000313" key="4">
    <source>
        <dbReference type="EMBL" id="KON84222.1"/>
    </source>
</evidence>
<sequence length="185" mass="20555">MQNTALLLVDIQNDYFPNGRMELHETHRAAANARSVLDVFRREQLPLFHIQHLSVQPGATFFIPRTGGEDIHETVAPLPNETVITKNYPNSFRDTQLLSLLHEAGIENLIICGMMSHMCIDATTRAAVDYGFRCTVIEDACTSPNLSVRGRTIPATDVHDAFMAALGSLYADIQTVEVFLQGTKK</sequence>
<protein>
    <submittedName>
        <fullName evidence="4">Isochorismatase</fullName>
    </submittedName>
    <submittedName>
        <fullName evidence="5">Nicotinamidase-related amidase</fullName>
    </submittedName>
</protein>
<accession>A0A0D1V9T3</accession>
<keyword evidence="2" id="KW-0378">Hydrolase</keyword>
<reference evidence="4 6" key="1">
    <citation type="submission" date="2015-07" db="EMBL/GenBank/DDBJ databases">
        <title>Fjat-14205 dsm 2895.</title>
        <authorList>
            <person name="Liu B."/>
            <person name="Wang J."/>
            <person name="Zhu Y."/>
            <person name="Liu G."/>
            <person name="Chen Q."/>
            <person name="Chen Z."/>
            <person name="Lan J."/>
            <person name="Che J."/>
            <person name="Ge C."/>
            <person name="Shi H."/>
            <person name="Pan Z."/>
            <person name="Liu X."/>
        </authorList>
    </citation>
    <scope>NUCLEOTIDE SEQUENCE [LARGE SCALE GENOMIC DNA]</scope>
    <source>
        <strain evidence="4 6">DSM 2895</strain>
    </source>
</reference>
<dbReference type="PANTHER" id="PTHR43540">
    <property type="entry name" value="PEROXYUREIDOACRYLATE/UREIDOACRYLATE AMIDOHYDROLASE-RELATED"/>
    <property type="match status" value="1"/>
</dbReference>
<dbReference type="RefSeq" id="WP_043065699.1">
    <property type="nucleotide sequence ID" value="NZ_BJOA01000095.1"/>
</dbReference>
<dbReference type="Pfam" id="PF00857">
    <property type="entry name" value="Isochorismatase"/>
    <property type="match status" value="1"/>
</dbReference>
<dbReference type="STRING" id="47500.AF333_30220"/>
<evidence type="ECO:0000313" key="6">
    <source>
        <dbReference type="Proteomes" id="UP000037269"/>
    </source>
</evidence>
<dbReference type="EMBL" id="FNED01000031">
    <property type="protein sequence ID" value="SDJ88050.1"/>
    <property type="molecule type" value="Genomic_DNA"/>
</dbReference>
<evidence type="ECO:0000313" key="5">
    <source>
        <dbReference type="EMBL" id="SDJ88050.1"/>
    </source>
</evidence>
<name>A0A0D1V9T3_ANEMI</name>
<evidence type="ECO:0000313" key="7">
    <source>
        <dbReference type="Proteomes" id="UP000182836"/>
    </source>
</evidence>